<accession>A0ABW5Y7V3</accession>
<dbReference type="InterPro" id="IPR028973">
    <property type="entry name" value="PhnB-like"/>
</dbReference>
<evidence type="ECO:0000259" key="1">
    <source>
        <dbReference type="Pfam" id="PF06983"/>
    </source>
</evidence>
<comment type="caution">
    <text evidence="2">The sequence shown here is derived from an EMBL/GenBank/DDBJ whole genome shotgun (WGS) entry which is preliminary data.</text>
</comment>
<dbReference type="CDD" id="cd06588">
    <property type="entry name" value="PhnB_like"/>
    <property type="match status" value="2"/>
</dbReference>
<dbReference type="Gene3D" id="3.30.720.110">
    <property type="match status" value="1"/>
</dbReference>
<feature type="domain" description="PhnB-like" evidence="1">
    <location>
        <begin position="142"/>
        <end position="261"/>
    </location>
</feature>
<dbReference type="SUPFAM" id="SSF54593">
    <property type="entry name" value="Glyoxalase/Bleomycin resistance protein/Dihydroxybiphenyl dioxygenase"/>
    <property type="match status" value="2"/>
</dbReference>
<dbReference type="EMBL" id="JBHUPD010000001">
    <property type="protein sequence ID" value="MFD2871449.1"/>
    <property type="molecule type" value="Genomic_DNA"/>
</dbReference>
<organism evidence="2 3">
    <name type="scientific">Mucilaginibacter ximonensis</name>
    <dbReference type="NCBI Taxonomy" id="538021"/>
    <lineage>
        <taxon>Bacteria</taxon>
        <taxon>Pseudomonadati</taxon>
        <taxon>Bacteroidota</taxon>
        <taxon>Sphingobacteriia</taxon>
        <taxon>Sphingobacteriales</taxon>
        <taxon>Sphingobacteriaceae</taxon>
        <taxon>Mucilaginibacter</taxon>
    </lineage>
</organism>
<proteinExistence type="predicted"/>
<dbReference type="Gene3D" id="3.10.180.10">
    <property type="entry name" value="2,3-Dihydroxybiphenyl 1,2-Dioxygenase, domain 1"/>
    <property type="match status" value="1"/>
</dbReference>
<dbReference type="PANTHER" id="PTHR33990">
    <property type="entry name" value="PROTEIN YJDN-RELATED"/>
    <property type="match status" value="1"/>
</dbReference>
<feature type="domain" description="PhnB-like" evidence="1">
    <location>
        <begin position="4"/>
        <end position="130"/>
    </location>
</feature>
<dbReference type="InterPro" id="IPR029068">
    <property type="entry name" value="Glyas_Bleomycin-R_OHBP_Dase"/>
</dbReference>
<keyword evidence="3" id="KW-1185">Reference proteome</keyword>
<gene>
    <name evidence="2" type="ORF">ACFS5N_03145</name>
</gene>
<sequence length="303" mass="33779">MLAIRPHIWFDQHLAREAAEFYTSLLPDSVITGSNKFDMGSGYCDVVEFTVAGQPFMGISSGPGGMKPTPAISFMINFDPSRDADAAKRIDKAWEKLTDGGMIMMPLDRYPFSERYGWVSDKYGVSWQLILTNPAGEERPVIVPSMMFTREVAGRAEEAIDFYTSVFKDGKRGNTARYPAGMEPDKEGTIMFADFYANKTWIAAMDSAHPHQFGFNDAVSLLIPCETQEEIDYYWYALTADGGTPGQCGWLKDKFGVSWQVATVLMTDVLKDGSREQINRTLAAFMPMTKIDLSALQNARDGK</sequence>
<dbReference type="Gene3D" id="3.30.720.100">
    <property type="match status" value="1"/>
</dbReference>
<dbReference type="Proteomes" id="UP001597557">
    <property type="component" value="Unassembled WGS sequence"/>
</dbReference>
<evidence type="ECO:0000313" key="3">
    <source>
        <dbReference type="Proteomes" id="UP001597557"/>
    </source>
</evidence>
<name>A0ABW5Y7V3_9SPHI</name>
<dbReference type="RefSeq" id="WP_377182139.1">
    <property type="nucleotide sequence ID" value="NZ_JBHUPD010000001.1"/>
</dbReference>
<evidence type="ECO:0000313" key="2">
    <source>
        <dbReference type="EMBL" id="MFD2871449.1"/>
    </source>
</evidence>
<reference evidence="3" key="1">
    <citation type="journal article" date="2019" name="Int. J. Syst. Evol. Microbiol.">
        <title>The Global Catalogue of Microorganisms (GCM) 10K type strain sequencing project: providing services to taxonomists for standard genome sequencing and annotation.</title>
        <authorList>
            <consortium name="The Broad Institute Genomics Platform"/>
            <consortium name="The Broad Institute Genome Sequencing Center for Infectious Disease"/>
            <person name="Wu L."/>
            <person name="Ma J."/>
        </authorList>
    </citation>
    <scope>NUCLEOTIDE SEQUENCE [LARGE SCALE GENOMIC DNA]</scope>
    <source>
        <strain evidence="3">KCTC 22437</strain>
    </source>
</reference>
<dbReference type="Pfam" id="PF06983">
    <property type="entry name" value="3-dmu-9_3-mt"/>
    <property type="match status" value="2"/>
</dbReference>
<protein>
    <submittedName>
        <fullName evidence="2">VOC family protein</fullName>
    </submittedName>
</protein>